<dbReference type="EMBL" id="GBRH01266308">
    <property type="protein sequence ID" value="JAD31587.1"/>
    <property type="molecule type" value="Transcribed_RNA"/>
</dbReference>
<reference evidence="2" key="2">
    <citation type="journal article" date="2015" name="Data Brief">
        <title>Shoot transcriptome of the giant reed, Arundo donax.</title>
        <authorList>
            <person name="Barrero R.A."/>
            <person name="Guerrero F.D."/>
            <person name="Moolhuijzen P."/>
            <person name="Goolsby J.A."/>
            <person name="Tidwell J."/>
            <person name="Bellgard S.E."/>
            <person name="Bellgard M.I."/>
        </authorList>
    </citation>
    <scope>NUCLEOTIDE SEQUENCE</scope>
    <source>
        <tissue evidence="2">Shoot tissue taken approximately 20 cm above the soil surface</tissue>
    </source>
</reference>
<organism evidence="2">
    <name type="scientific">Arundo donax</name>
    <name type="common">Giant reed</name>
    <name type="synonym">Donax arundinaceus</name>
    <dbReference type="NCBI Taxonomy" id="35708"/>
    <lineage>
        <taxon>Eukaryota</taxon>
        <taxon>Viridiplantae</taxon>
        <taxon>Streptophyta</taxon>
        <taxon>Embryophyta</taxon>
        <taxon>Tracheophyta</taxon>
        <taxon>Spermatophyta</taxon>
        <taxon>Magnoliopsida</taxon>
        <taxon>Liliopsida</taxon>
        <taxon>Poales</taxon>
        <taxon>Poaceae</taxon>
        <taxon>PACMAD clade</taxon>
        <taxon>Arundinoideae</taxon>
        <taxon>Arundineae</taxon>
        <taxon>Arundo</taxon>
    </lineage>
</organism>
<dbReference type="AlphaFoldDB" id="A0A0A8Z9S7"/>
<protein>
    <submittedName>
        <fullName evidence="2">Uncharacterized protein</fullName>
    </submittedName>
</protein>
<keyword evidence="1" id="KW-0472">Membrane</keyword>
<sequence>MRLLEQYSRICFNVSPTCCLFSSMYGFILCWSVTNIQNPV</sequence>
<accession>A0A0A8Z9S7</accession>
<reference evidence="2" key="1">
    <citation type="submission" date="2014-09" db="EMBL/GenBank/DDBJ databases">
        <authorList>
            <person name="Magalhaes I.L.F."/>
            <person name="Oliveira U."/>
            <person name="Santos F.R."/>
            <person name="Vidigal T.H.D.A."/>
            <person name="Brescovit A.D."/>
            <person name="Santos A.J."/>
        </authorList>
    </citation>
    <scope>NUCLEOTIDE SEQUENCE</scope>
    <source>
        <tissue evidence="2">Shoot tissue taken approximately 20 cm above the soil surface</tissue>
    </source>
</reference>
<keyword evidence="1" id="KW-0812">Transmembrane</keyword>
<proteinExistence type="predicted"/>
<feature type="transmembrane region" description="Helical" evidence="1">
    <location>
        <begin position="12"/>
        <end position="34"/>
    </location>
</feature>
<name>A0A0A8Z9S7_ARUDO</name>
<keyword evidence="1" id="KW-1133">Transmembrane helix</keyword>
<evidence type="ECO:0000313" key="2">
    <source>
        <dbReference type="EMBL" id="JAD31587.1"/>
    </source>
</evidence>
<evidence type="ECO:0000256" key="1">
    <source>
        <dbReference type="SAM" id="Phobius"/>
    </source>
</evidence>